<dbReference type="Gene3D" id="2.160.20.10">
    <property type="entry name" value="Single-stranded right-handed beta-helix, Pectin lyase-like"/>
    <property type="match status" value="1"/>
</dbReference>
<sequence length="338" mass="35825">MVAAGLILALLAPAPVTARPCTAEEVATLTAPATASTPAFRLTCFASLPAGRAITRRVLFEGAEASGAGIDCSGGSIGRPGEASNTRAPTVAVWSRREGADWSVPRDVRLTRCTIHGNLRVWGLGLNDIDGLRASSRTADHTRTVQASAPTGLTLDDVTFVATGSIPLYVGPGVTGLRMTGGGFRGTSVSTAVYLDAESADTTIRRVAFDIRTGREQIAVDGSARNRIEANRFQLRGQGGVFLYRNCGEDGVIRHQTPSDNVIADNRFQGAAWLFPRPVVVGSREGRRRYCGDDAGYPFGSSIDNGDHATGNAVRGNTVRYRWLPAWLQAGRGDDRAP</sequence>
<keyword evidence="1" id="KW-0732">Signal</keyword>
<evidence type="ECO:0000313" key="3">
    <source>
        <dbReference type="Proteomes" id="UP001596152"/>
    </source>
</evidence>
<evidence type="ECO:0000313" key="2">
    <source>
        <dbReference type="EMBL" id="MFC5345281.1"/>
    </source>
</evidence>
<dbReference type="InterPro" id="IPR011050">
    <property type="entry name" value="Pectin_lyase_fold/virulence"/>
</dbReference>
<comment type="caution">
    <text evidence="2">The sequence shown here is derived from an EMBL/GenBank/DDBJ whole genome shotgun (WGS) entry which is preliminary data.</text>
</comment>
<organism evidence="2 3">
    <name type="scientific">Brevundimonas staleyi</name>
    <dbReference type="NCBI Taxonomy" id="74326"/>
    <lineage>
        <taxon>Bacteria</taxon>
        <taxon>Pseudomonadati</taxon>
        <taxon>Pseudomonadota</taxon>
        <taxon>Alphaproteobacteria</taxon>
        <taxon>Caulobacterales</taxon>
        <taxon>Caulobacteraceae</taxon>
        <taxon>Brevundimonas</taxon>
    </lineage>
</organism>
<name>A0ABW0FUQ2_9CAUL</name>
<dbReference type="RefSeq" id="WP_374038264.1">
    <property type="nucleotide sequence ID" value="NZ_CP169082.1"/>
</dbReference>
<reference evidence="3" key="1">
    <citation type="journal article" date="2019" name="Int. J. Syst. Evol. Microbiol.">
        <title>The Global Catalogue of Microorganisms (GCM) 10K type strain sequencing project: providing services to taxonomists for standard genome sequencing and annotation.</title>
        <authorList>
            <consortium name="The Broad Institute Genomics Platform"/>
            <consortium name="The Broad Institute Genome Sequencing Center for Infectious Disease"/>
            <person name="Wu L."/>
            <person name="Ma J."/>
        </authorList>
    </citation>
    <scope>NUCLEOTIDE SEQUENCE [LARGE SCALE GENOMIC DNA]</scope>
    <source>
        <strain evidence="3">JCM 12125</strain>
    </source>
</reference>
<proteinExistence type="predicted"/>
<protein>
    <submittedName>
        <fullName evidence="2">Right-handed parallel beta-helix repeat-containing protein</fullName>
    </submittedName>
</protein>
<keyword evidence="3" id="KW-1185">Reference proteome</keyword>
<accession>A0ABW0FUQ2</accession>
<dbReference type="InterPro" id="IPR012334">
    <property type="entry name" value="Pectin_lyas_fold"/>
</dbReference>
<dbReference type="Proteomes" id="UP001596152">
    <property type="component" value="Unassembled WGS sequence"/>
</dbReference>
<evidence type="ECO:0000256" key="1">
    <source>
        <dbReference type="SAM" id="SignalP"/>
    </source>
</evidence>
<gene>
    <name evidence="2" type="ORF">ACFPIE_15285</name>
</gene>
<dbReference type="SUPFAM" id="SSF51126">
    <property type="entry name" value="Pectin lyase-like"/>
    <property type="match status" value="1"/>
</dbReference>
<feature type="chain" id="PRO_5045417495" evidence="1">
    <location>
        <begin position="19"/>
        <end position="338"/>
    </location>
</feature>
<feature type="signal peptide" evidence="1">
    <location>
        <begin position="1"/>
        <end position="18"/>
    </location>
</feature>
<dbReference type="EMBL" id="JBHSLF010000044">
    <property type="protein sequence ID" value="MFC5345281.1"/>
    <property type="molecule type" value="Genomic_DNA"/>
</dbReference>